<dbReference type="EMBL" id="VDMD01000003">
    <property type="protein sequence ID" value="TRM67213.1"/>
    <property type="molecule type" value="Genomic_DNA"/>
</dbReference>
<feature type="region of interest" description="Disordered" evidence="1">
    <location>
        <begin position="1"/>
        <end position="21"/>
    </location>
</feature>
<dbReference type="OrthoDB" id="10602323at2759"/>
<accession>A0A550CQY6</accession>
<evidence type="ECO:0008006" key="4">
    <source>
        <dbReference type="Google" id="ProtNLM"/>
    </source>
</evidence>
<dbReference type="AlphaFoldDB" id="A0A550CQY6"/>
<feature type="compositionally biased region" description="Basic residues" evidence="1">
    <location>
        <begin position="355"/>
        <end position="365"/>
    </location>
</feature>
<feature type="compositionally biased region" description="Polar residues" evidence="1">
    <location>
        <begin position="11"/>
        <end position="21"/>
    </location>
</feature>
<keyword evidence="3" id="KW-1185">Reference proteome</keyword>
<organism evidence="2 3">
    <name type="scientific">Schizophyllum amplum</name>
    <dbReference type="NCBI Taxonomy" id="97359"/>
    <lineage>
        <taxon>Eukaryota</taxon>
        <taxon>Fungi</taxon>
        <taxon>Dikarya</taxon>
        <taxon>Basidiomycota</taxon>
        <taxon>Agaricomycotina</taxon>
        <taxon>Agaricomycetes</taxon>
        <taxon>Agaricomycetidae</taxon>
        <taxon>Agaricales</taxon>
        <taxon>Schizophyllaceae</taxon>
        <taxon>Schizophyllum</taxon>
    </lineage>
</organism>
<feature type="region of interest" description="Disordered" evidence="1">
    <location>
        <begin position="350"/>
        <end position="409"/>
    </location>
</feature>
<gene>
    <name evidence="2" type="ORF">BD626DRAFT_566239</name>
</gene>
<evidence type="ECO:0000313" key="3">
    <source>
        <dbReference type="Proteomes" id="UP000320762"/>
    </source>
</evidence>
<evidence type="ECO:0000313" key="2">
    <source>
        <dbReference type="EMBL" id="TRM67213.1"/>
    </source>
</evidence>
<feature type="compositionally biased region" description="Basic residues" evidence="1">
    <location>
        <begin position="388"/>
        <end position="399"/>
    </location>
</feature>
<sequence length="409" mass="46006">MPAFKHLHLETSPSMSQDSSTLPHRSLALPVELWHIVLSSCSPADLYLLSVSWGFFRTLILADGMKVLEKAAIRAHYPLCIDIFRKYLEDCSHLPECLKPRNGKDSSTFLFVMCGGPCTVCGTWAGGPPDSSHLRVRVCGREECTARIRSKQYSSPYWSYTDFPDEYLLPLEASFWIPYTIDFKAFDVQSAAEVGSGHAPHVERPYSRYLVEDQDQAWREVCDVRGGIESMFVSEGDPWKLVPGDAKELRLAQVYEERSKRHRALERIYVHVCNWRKQTDEAGQSIRDANVAILRGIALQLKTSLATLLEDPLTQRILAAHSRDLAYAYRSTFRHLTDPAKPVPVNAVMQGTAKLRPRKGLKGRKHSTEGLHASGKGDASPSNATKRVNPRRNARKRAMAQRGAPSYKI</sequence>
<name>A0A550CQY6_9AGAR</name>
<proteinExistence type="predicted"/>
<evidence type="ECO:0000256" key="1">
    <source>
        <dbReference type="SAM" id="MobiDB-lite"/>
    </source>
</evidence>
<comment type="caution">
    <text evidence="2">The sequence shown here is derived from an EMBL/GenBank/DDBJ whole genome shotgun (WGS) entry which is preliminary data.</text>
</comment>
<protein>
    <recommendedName>
        <fullName evidence="4">F-box domain-containing protein</fullName>
    </recommendedName>
</protein>
<reference evidence="2 3" key="1">
    <citation type="journal article" date="2019" name="New Phytol.">
        <title>Comparative genomics reveals unique wood-decay strategies and fruiting body development in the Schizophyllaceae.</title>
        <authorList>
            <person name="Almasi E."/>
            <person name="Sahu N."/>
            <person name="Krizsan K."/>
            <person name="Balint B."/>
            <person name="Kovacs G.M."/>
            <person name="Kiss B."/>
            <person name="Cseklye J."/>
            <person name="Drula E."/>
            <person name="Henrissat B."/>
            <person name="Nagy I."/>
            <person name="Chovatia M."/>
            <person name="Adam C."/>
            <person name="LaButti K."/>
            <person name="Lipzen A."/>
            <person name="Riley R."/>
            <person name="Grigoriev I.V."/>
            <person name="Nagy L.G."/>
        </authorList>
    </citation>
    <scope>NUCLEOTIDE SEQUENCE [LARGE SCALE GENOMIC DNA]</scope>
    <source>
        <strain evidence="2 3">NL-1724</strain>
    </source>
</reference>
<dbReference type="Proteomes" id="UP000320762">
    <property type="component" value="Unassembled WGS sequence"/>
</dbReference>